<organism evidence="2 3">
    <name type="scientific">Rhypophila decipiens</name>
    <dbReference type="NCBI Taxonomy" id="261697"/>
    <lineage>
        <taxon>Eukaryota</taxon>
        <taxon>Fungi</taxon>
        <taxon>Dikarya</taxon>
        <taxon>Ascomycota</taxon>
        <taxon>Pezizomycotina</taxon>
        <taxon>Sordariomycetes</taxon>
        <taxon>Sordariomycetidae</taxon>
        <taxon>Sordariales</taxon>
        <taxon>Naviculisporaceae</taxon>
        <taxon>Rhypophila</taxon>
    </lineage>
</organism>
<feature type="chain" id="PRO_5043022768" evidence="1">
    <location>
        <begin position="19"/>
        <end position="131"/>
    </location>
</feature>
<keyword evidence="1" id="KW-0732">Signal</keyword>
<accession>A0AAN6XYU1</accession>
<name>A0AAN6XYU1_9PEZI</name>
<reference evidence="2" key="1">
    <citation type="journal article" date="2023" name="Mol. Phylogenet. Evol.">
        <title>Genome-scale phylogeny and comparative genomics of the fungal order Sordariales.</title>
        <authorList>
            <person name="Hensen N."/>
            <person name="Bonometti L."/>
            <person name="Westerberg I."/>
            <person name="Brannstrom I.O."/>
            <person name="Guillou S."/>
            <person name="Cros-Aarteil S."/>
            <person name="Calhoun S."/>
            <person name="Haridas S."/>
            <person name="Kuo A."/>
            <person name="Mondo S."/>
            <person name="Pangilinan J."/>
            <person name="Riley R."/>
            <person name="LaButti K."/>
            <person name="Andreopoulos B."/>
            <person name="Lipzen A."/>
            <person name="Chen C."/>
            <person name="Yan M."/>
            <person name="Daum C."/>
            <person name="Ng V."/>
            <person name="Clum A."/>
            <person name="Steindorff A."/>
            <person name="Ohm R.A."/>
            <person name="Martin F."/>
            <person name="Silar P."/>
            <person name="Natvig D.O."/>
            <person name="Lalanne C."/>
            <person name="Gautier V."/>
            <person name="Ament-Velasquez S.L."/>
            <person name="Kruys A."/>
            <person name="Hutchinson M.I."/>
            <person name="Powell A.J."/>
            <person name="Barry K."/>
            <person name="Miller A.N."/>
            <person name="Grigoriev I.V."/>
            <person name="Debuchy R."/>
            <person name="Gladieux P."/>
            <person name="Hiltunen Thoren M."/>
            <person name="Johannesson H."/>
        </authorList>
    </citation>
    <scope>NUCLEOTIDE SEQUENCE</scope>
    <source>
        <strain evidence="2">PSN293</strain>
    </source>
</reference>
<dbReference type="EMBL" id="MU858214">
    <property type="protein sequence ID" value="KAK4209160.1"/>
    <property type="molecule type" value="Genomic_DNA"/>
</dbReference>
<sequence length="131" mass="14804">MKFSVLTTALAMAASVAALPSAVPEVTAESAGLQERGTNVWTHLYYCTKTYWQGECQNWKVEKQTCYNIKKFGTQFVKNTGSTGPDAGTFCTFYNAENCDTSKDRLYANYPGYEHLEGHQWNQKAISFRCW</sequence>
<proteinExistence type="predicted"/>
<gene>
    <name evidence="2" type="ORF">QBC37DRAFT_58602</name>
</gene>
<evidence type="ECO:0000313" key="2">
    <source>
        <dbReference type="EMBL" id="KAK4209160.1"/>
    </source>
</evidence>
<evidence type="ECO:0000256" key="1">
    <source>
        <dbReference type="SAM" id="SignalP"/>
    </source>
</evidence>
<keyword evidence="3" id="KW-1185">Reference proteome</keyword>
<dbReference type="Proteomes" id="UP001301769">
    <property type="component" value="Unassembled WGS sequence"/>
</dbReference>
<evidence type="ECO:0000313" key="3">
    <source>
        <dbReference type="Proteomes" id="UP001301769"/>
    </source>
</evidence>
<protein>
    <submittedName>
        <fullName evidence="2">Uncharacterized protein</fullName>
    </submittedName>
</protein>
<dbReference type="AlphaFoldDB" id="A0AAN6XYU1"/>
<comment type="caution">
    <text evidence="2">The sequence shown here is derived from an EMBL/GenBank/DDBJ whole genome shotgun (WGS) entry which is preliminary data.</text>
</comment>
<reference evidence="2" key="2">
    <citation type="submission" date="2023-05" db="EMBL/GenBank/DDBJ databases">
        <authorList>
            <consortium name="Lawrence Berkeley National Laboratory"/>
            <person name="Steindorff A."/>
            <person name="Hensen N."/>
            <person name="Bonometti L."/>
            <person name="Westerberg I."/>
            <person name="Brannstrom I.O."/>
            <person name="Guillou S."/>
            <person name="Cros-Aarteil S."/>
            <person name="Calhoun S."/>
            <person name="Haridas S."/>
            <person name="Kuo A."/>
            <person name="Mondo S."/>
            <person name="Pangilinan J."/>
            <person name="Riley R."/>
            <person name="Labutti K."/>
            <person name="Andreopoulos B."/>
            <person name="Lipzen A."/>
            <person name="Chen C."/>
            <person name="Yanf M."/>
            <person name="Daum C."/>
            <person name="Ng V."/>
            <person name="Clum A."/>
            <person name="Ohm R."/>
            <person name="Martin F."/>
            <person name="Silar P."/>
            <person name="Natvig D."/>
            <person name="Lalanne C."/>
            <person name="Gautier V."/>
            <person name="Ament-Velasquez S.L."/>
            <person name="Kruys A."/>
            <person name="Hutchinson M.I."/>
            <person name="Powell A.J."/>
            <person name="Barry K."/>
            <person name="Miller A.N."/>
            <person name="Grigoriev I.V."/>
            <person name="Debuchy R."/>
            <person name="Gladieux P."/>
            <person name="Thoren M.H."/>
            <person name="Johannesson H."/>
        </authorList>
    </citation>
    <scope>NUCLEOTIDE SEQUENCE</scope>
    <source>
        <strain evidence="2">PSN293</strain>
    </source>
</reference>
<feature type="signal peptide" evidence="1">
    <location>
        <begin position="1"/>
        <end position="18"/>
    </location>
</feature>